<dbReference type="STRING" id="39692.BST38_10480"/>
<keyword evidence="3 6" id="KW-0812">Transmembrane</keyword>
<dbReference type="PANTHER" id="PTHR10057">
    <property type="entry name" value="PERIPHERAL-TYPE BENZODIAZEPINE RECEPTOR"/>
    <property type="match status" value="1"/>
</dbReference>
<evidence type="ECO:0000256" key="4">
    <source>
        <dbReference type="ARBA" id="ARBA00022989"/>
    </source>
</evidence>
<dbReference type="InterPro" id="IPR004307">
    <property type="entry name" value="TspO_MBR"/>
</dbReference>
<proteinExistence type="inferred from homology"/>
<gene>
    <name evidence="7" type="ORF">MPP7335_03777</name>
</gene>
<evidence type="ECO:0000256" key="3">
    <source>
        <dbReference type="ARBA" id="ARBA00022692"/>
    </source>
</evidence>
<dbReference type="GO" id="GO:0016020">
    <property type="term" value="C:membrane"/>
    <property type="evidence" value="ECO:0007669"/>
    <property type="project" value="UniProtKB-SubCell"/>
</dbReference>
<dbReference type="PANTHER" id="PTHR10057:SF0">
    <property type="entry name" value="TRANSLOCATOR PROTEIN"/>
    <property type="match status" value="1"/>
</dbReference>
<accession>A0A375YLK5</accession>
<evidence type="ECO:0000256" key="2">
    <source>
        <dbReference type="ARBA" id="ARBA00007524"/>
    </source>
</evidence>
<dbReference type="GO" id="GO:0033013">
    <property type="term" value="P:tetrapyrrole metabolic process"/>
    <property type="evidence" value="ECO:0007669"/>
    <property type="project" value="UniProtKB-ARBA"/>
</dbReference>
<dbReference type="RefSeq" id="WP_083143232.1">
    <property type="nucleotide sequence ID" value="NZ_MVID01000007.1"/>
</dbReference>
<keyword evidence="8" id="KW-1185">Reference proteome</keyword>
<dbReference type="Gene3D" id="1.20.1260.100">
    <property type="entry name" value="TspO/MBR protein"/>
    <property type="match status" value="1"/>
</dbReference>
<dbReference type="PIRSF" id="PIRSF005859">
    <property type="entry name" value="PBR"/>
    <property type="match status" value="1"/>
</dbReference>
<dbReference type="AlphaFoldDB" id="A0A375YLK5"/>
<dbReference type="Pfam" id="PF03073">
    <property type="entry name" value="TspO_MBR"/>
    <property type="match status" value="1"/>
</dbReference>
<keyword evidence="5 6" id="KW-0472">Membrane</keyword>
<sequence>MRFSTLAKTAGGSIATGVIGGLATRPAVQSSWYRRLRKPSFQPPPAAFPIVWNLLYADISGVSAKTIDGLEERGDAAAARAYSRALALNLALNASWSWVFFNRRKLGPAAVVAGALAVSSADLARRAGSVHPAAGAALAAYPLWCGFATVLSTRIWWLNR</sequence>
<dbReference type="InterPro" id="IPR038330">
    <property type="entry name" value="TspO/MBR-related_sf"/>
</dbReference>
<dbReference type="CDD" id="cd15904">
    <property type="entry name" value="TSPO_MBR"/>
    <property type="match status" value="1"/>
</dbReference>
<reference evidence="7 8" key="1">
    <citation type="submission" date="2018-05" db="EMBL/GenBank/DDBJ databases">
        <authorList>
            <consortium name="IHU Genomes"/>
        </authorList>
    </citation>
    <scope>NUCLEOTIDE SEQUENCE [LARGE SCALE GENOMIC DNA]</scope>
    <source>
        <strain evidence="7 8">P7335</strain>
    </source>
</reference>
<dbReference type="EMBL" id="UEGS01000001">
    <property type="protein sequence ID" value="SRX82020.1"/>
    <property type="molecule type" value="Genomic_DNA"/>
</dbReference>
<protein>
    <submittedName>
        <fullName evidence="7">Tryptophan-rich sensory protein [Gordonia sp. KTR9]</fullName>
    </submittedName>
</protein>
<evidence type="ECO:0000313" key="7">
    <source>
        <dbReference type="EMBL" id="SRX82020.1"/>
    </source>
</evidence>
<evidence type="ECO:0000256" key="1">
    <source>
        <dbReference type="ARBA" id="ARBA00004141"/>
    </source>
</evidence>
<comment type="subcellular location">
    <subcellularLocation>
        <location evidence="1">Membrane</location>
        <topology evidence="1">Multi-pass membrane protein</topology>
    </subcellularLocation>
</comment>
<name>A0A375YLK5_MYCPF</name>
<comment type="similarity">
    <text evidence="2">Belongs to the TspO/BZRP family.</text>
</comment>
<keyword evidence="4 6" id="KW-1133">Transmembrane helix</keyword>
<evidence type="ECO:0000313" key="8">
    <source>
        <dbReference type="Proteomes" id="UP000252008"/>
    </source>
</evidence>
<dbReference type="Proteomes" id="UP000252008">
    <property type="component" value="Unassembled WGS sequence"/>
</dbReference>
<dbReference type="FunFam" id="1.20.1260.100:FF:000001">
    <property type="entry name" value="translocator protein 2"/>
    <property type="match status" value="1"/>
</dbReference>
<evidence type="ECO:0000256" key="5">
    <source>
        <dbReference type="ARBA" id="ARBA00023136"/>
    </source>
</evidence>
<evidence type="ECO:0000256" key="6">
    <source>
        <dbReference type="SAM" id="Phobius"/>
    </source>
</evidence>
<organism evidence="7 8">
    <name type="scientific">Mycolicibacterium parafortuitum</name>
    <name type="common">Mycobacterium parafortuitum</name>
    <dbReference type="NCBI Taxonomy" id="39692"/>
    <lineage>
        <taxon>Bacteria</taxon>
        <taxon>Bacillati</taxon>
        <taxon>Actinomycetota</taxon>
        <taxon>Actinomycetes</taxon>
        <taxon>Mycobacteriales</taxon>
        <taxon>Mycobacteriaceae</taxon>
        <taxon>Mycolicibacterium</taxon>
    </lineage>
</organism>
<feature type="transmembrane region" description="Helical" evidence="6">
    <location>
        <begin position="136"/>
        <end position="157"/>
    </location>
</feature>